<evidence type="ECO:0000256" key="5">
    <source>
        <dbReference type="ARBA" id="ARBA00022741"/>
    </source>
</evidence>
<dbReference type="GO" id="GO:0005524">
    <property type="term" value="F:ATP binding"/>
    <property type="evidence" value="ECO:0007669"/>
    <property type="project" value="UniProtKB-KW"/>
</dbReference>
<dbReference type="OMA" id="ECPMALR"/>
<dbReference type="CDD" id="cd13999">
    <property type="entry name" value="STKc_MAP3K-like"/>
    <property type="match status" value="1"/>
</dbReference>
<evidence type="ECO:0000256" key="1">
    <source>
        <dbReference type="ARBA" id="ARBA00010507"/>
    </source>
</evidence>
<dbReference type="AlphaFoldDB" id="B8LNA8"/>
<evidence type="ECO:0000259" key="11">
    <source>
        <dbReference type="PROSITE" id="PS50011"/>
    </source>
</evidence>
<evidence type="ECO:0000256" key="7">
    <source>
        <dbReference type="ARBA" id="ARBA00022840"/>
    </source>
</evidence>
<feature type="region of interest" description="Disordered" evidence="10">
    <location>
        <begin position="49"/>
        <end position="160"/>
    </location>
</feature>
<sequence>MAENNQNKQSPGNSEYSSWISRTKYSSTVCYRLEPMKNSLFPISRASLDREAHQAHSRPTTSGSLKPPLCLGSPPPPRSSDTRYPSSRSRPLEFSLSKQKTLVGSPGPQTTIPETFSFSNQRTLGRRYPSPEPQTKVPETFKEARSRSKRFSSPQRKSSDNILNKAAQWARYSTRGRKLIDILTQAPSSSPTSPIFGFLSPSRSPDFIGKAFKNSPSWSKYIQQSEESMTAVGTAQDWMVDLSKLFVGQRFASGAHSRLYHGIYNEKPVAVKVIRQPDGDENEDMALRLEKQFDREVAILSHLHHRNIVQLVAACRRPPVFCVITEYLSGGSLRSFLHKREPGSVSPKEFVSIALDVARGMEYLHSQGVIHRDLKSENLLFTGDMCLKVVDFGIACEEINCDYLNEDRGTYRWMAPEVINHKPHNRKADVYSFGIVLWEIITGRVPYEDITPVQAAFAVVHKNARPTFPEHCLFAIQKLIEKCWVQNPEKRPEFWEIVSILEQFEASLLFDGTLNMRQNVCSNEWKHRLPIWFQWLGIRNPGNATISPSPPK</sequence>
<feature type="compositionally biased region" description="Polar residues" evidence="10">
    <location>
        <begin position="96"/>
        <end position="123"/>
    </location>
</feature>
<feature type="compositionally biased region" description="Polar residues" evidence="10">
    <location>
        <begin position="151"/>
        <end position="160"/>
    </location>
</feature>
<proteinExistence type="evidence at transcript level"/>
<protein>
    <recommendedName>
        <fullName evidence="2">non-specific serine/threonine protein kinase</fullName>
        <ecNumber evidence="2">2.7.11.1</ecNumber>
    </recommendedName>
</protein>
<evidence type="ECO:0000256" key="3">
    <source>
        <dbReference type="ARBA" id="ARBA00022527"/>
    </source>
</evidence>
<feature type="compositionally biased region" description="Low complexity" evidence="10">
    <location>
        <begin position="62"/>
        <end position="72"/>
    </location>
</feature>
<evidence type="ECO:0000256" key="8">
    <source>
        <dbReference type="ARBA" id="ARBA00047899"/>
    </source>
</evidence>
<dbReference type="InterPro" id="IPR011009">
    <property type="entry name" value="Kinase-like_dom_sf"/>
</dbReference>
<keyword evidence="5" id="KW-0547">Nucleotide-binding</keyword>
<dbReference type="GO" id="GO:0004674">
    <property type="term" value="F:protein serine/threonine kinase activity"/>
    <property type="evidence" value="ECO:0007669"/>
    <property type="project" value="UniProtKB-KW"/>
</dbReference>
<accession>B8LNA8</accession>
<comment type="similarity">
    <text evidence="1">Belongs to the protein kinase superfamily. TKL Ser/Thr protein kinase family. RAF subfamily.</text>
</comment>
<dbReference type="PANTHER" id="PTHR44329:SF73">
    <property type="entry name" value="OS01G0201200 PROTEIN"/>
    <property type="match status" value="1"/>
</dbReference>
<evidence type="ECO:0000256" key="4">
    <source>
        <dbReference type="ARBA" id="ARBA00022679"/>
    </source>
</evidence>
<dbReference type="SMART" id="SM00220">
    <property type="entry name" value="S_TKc"/>
    <property type="match status" value="1"/>
</dbReference>
<dbReference type="PANTHER" id="PTHR44329">
    <property type="entry name" value="SERINE/THREONINE-PROTEIN KINASE TNNI3K-RELATED"/>
    <property type="match status" value="1"/>
</dbReference>
<dbReference type="InterPro" id="IPR051681">
    <property type="entry name" value="Ser/Thr_Kinases-Pseudokinases"/>
</dbReference>
<dbReference type="SUPFAM" id="SSF56112">
    <property type="entry name" value="Protein kinase-like (PK-like)"/>
    <property type="match status" value="1"/>
</dbReference>
<reference evidence="12" key="1">
    <citation type="submission" date="2007-06" db="EMBL/GenBank/DDBJ databases">
        <title>Full length cDNA sequences from Sitka Spruce (Picea sitchensis).</title>
        <authorList>
            <person name="Ralph S.G."/>
            <person name="Chun H.E."/>
            <person name="Liao N."/>
            <person name="Ali J."/>
            <person name="Reid K."/>
            <person name="Kolosova N."/>
            <person name="Cooper N."/>
            <person name="Cullis C."/>
            <person name="Jancsik S."/>
            <person name="Moore R."/>
            <person name="Mayo M."/>
            <person name="Wagner S."/>
            <person name="Holt R.A."/>
            <person name="Jones S.J.M."/>
            <person name="Marra M.A."/>
            <person name="Ritland C.E."/>
            <person name="Ritland K."/>
            <person name="Bohlmann J."/>
        </authorList>
    </citation>
    <scope>NUCLEOTIDE SEQUENCE</scope>
    <source>
        <tissue evidence="12">Green portion of the leader tissue</tissue>
    </source>
</reference>
<dbReference type="InterPro" id="IPR001245">
    <property type="entry name" value="Ser-Thr/Tyr_kinase_cat_dom"/>
</dbReference>
<keyword evidence="3" id="KW-0723">Serine/threonine-protein kinase</keyword>
<evidence type="ECO:0000256" key="9">
    <source>
        <dbReference type="ARBA" id="ARBA00048679"/>
    </source>
</evidence>
<evidence type="ECO:0000256" key="10">
    <source>
        <dbReference type="SAM" id="MobiDB-lite"/>
    </source>
</evidence>
<dbReference type="Gene3D" id="1.10.510.10">
    <property type="entry name" value="Transferase(Phosphotransferase) domain 1"/>
    <property type="match status" value="1"/>
</dbReference>
<keyword evidence="6" id="KW-0418">Kinase</keyword>
<organism evidence="12">
    <name type="scientific">Picea sitchensis</name>
    <name type="common">Sitka spruce</name>
    <name type="synonym">Pinus sitchensis</name>
    <dbReference type="NCBI Taxonomy" id="3332"/>
    <lineage>
        <taxon>Eukaryota</taxon>
        <taxon>Viridiplantae</taxon>
        <taxon>Streptophyta</taxon>
        <taxon>Embryophyta</taxon>
        <taxon>Tracheophyta</taxon>
        <taxon>Spermatophyta</taxon>
        <taxon>Pinopsida</taxon>
        <taxon>Pinidae</taxon>
        <taxon>Conifers I</taxon>
        <taxon>Pinales</taxon>
        <taxon>Pinaceae</taxon>
        <taxon>Picea</taxon>
    </lineage>
</organism>
<comment type="catalytic activity">
    <reaction evidence="9">
        <text>L-seryl-[protein] + ATP = O-phospho-L-seryl-[protein] + ADP + H(+)</text>
        <dbReference type="Rhea" id="RHEA:17989"/>
        <dbReference type="Rhea" id="RHEA-COMP:9863"/>
        <dbReference type="Rhea" id="RHEA-COMP:11604"/>
        <dbReference type="ChEBI" id="CHEBI:15378"/>
        <dbReference type="ChEBI" id="CHEBI:29999"/>
        <dbReference type="ChEBI" id="CHEBI:30616"/>
        <dbReference type="ChEBI" id="CHEBI:83421"/>
        <dbReference type="ChEBI" id="CHEBI:456216"/>
        <dbReference type="EC" id="2.7.11.1"/>
    </reaction>
</comment>
<name>B8LNA8_PICSI</name>
<dbReference type="InterPro" id="IPR000719">
    <property type="entry name" value="Prot_kinase_dom"/>
</dbReference>
<dbReference type="PRINTS" id="PR00109">
    <property type="entry name" value="TYRKINASE"/>
</dbReference>
<keyword evidence="4" id="KW-0808">Transferase</keyword>
<comment type="catalytic activity">
    <reaction evidence="8">
        <text>L-threonyl-[protein] + ATP = O-phospho-L-threonyl-[protein] + ADP + H(+)</text>
        <dbReference type="Rhea" id="RHEA:46608"/>
        <dbReference type="Rhea" id="RHEA-COMP:11060"/>
        <dbReference type="Rhea" id="RHEA-COMP:11605"/>
        <dbReference type="ChEBI" id="CHEBI:15378"/>
        <dbReference type="ChEBI" id="CHEBI:30013"/>
        <dbReference type="ChEBI" id="CHEBI:30616"/>
        <dbReference type="ChEBI" id="CHEBI:61977"/>
        <dbReference type="ChEBI" id="CHEBI:456216"/>
        <dbReference type="EC" id="2.7.11.1"/>
    </reaction>
</comment>
<dbReference type="FunFam" id="3.30.200.20:FF:000060">
    <property type="entry name" value="Serine/threonine-protein kinase isoform 1"/>
    <property type="match status" value="1"/>
</dbReference>
<dbReference type="PROSITE" id="PS00108">
    <property type="entry name" value="PROTEIN_KINASE_ST"/>
    <property type="match status" value="1"/>
</dbReference>
<dbReference type="InterPro" id="IPR008271">
    <property type="entry name" value="Ser/Thr_kinase_AS"/>
</dbReference>
<dbReference type="PROSITE" id="PS50011">
    <property type="entry name" value="PROTEIN_KINASE_DOM"/>
    <property type="match status" value="1"/>
</dbReference>
<keyword evidence="7" id="KW-0067">ATP-binding</keyword>
<dbReference type="EC" id="2.7.11.1" evidence="2"/>
<dbReference type="EMBL" id="EF677305">
    <property type="protein sequence ID" value="ABR17138.1"/>
    <property type="molecule type" value="mRNA"/>
</dbReference>
<dbReference type="Pfam" id="PF07714">
    <property type="entry name" value="PK_Tyr_Ser-Thr"/>
    <property type="match status" value="1"/>
</dbReference>
<evidence type="ECO:0000256" key="6">
    <source>
        <dbReference type="ARBA" id="ARBA00022777"/>
    </source>
</evidence>
<evidence type="ECO:0000256" key="2">
    <source>
        <dbReference type="ARBA" id="ARBA00012513"/>
    </source>
</evidence>
<feature type="domain" description="Protein kinase" evidence="11">
    <location>
        <begin position="245"/>
        <end position="505"/>
    </location>
</feature>
<evidence type="ECO:0000313" key="12">
    <source>
        <dbReference type="EMBL" id="ABR17138.1"/>
    </source>
</evidence>
<dbReference type="Gene3D" id="3.30.200.20">
    <property type="entry name" value="Phosphorylase Kinase, domain 1"/>
    <property type="match status" value="1"/>
</dbReference>